<evidence type="ECO:0000313" key="6">
    <source>
        <dbReference type="Proteomes" id="UP000198888"/>
    </source>
</evidence>
<dbReference type="STRING" id="1073996.SAMN05444271_11853"/>
<dbReference type="KEGG" id="hae:halTADL_2655"/>
<sequence length="298" mass="32052">MLNENTLRRSQLGIPGNESRLVGEAMGSAADEIFLDLEDSLAPGEKQSARSELIDIVEAHSWTDNVLSYRINGTDTRWWYNDIIEVVEAVGETIDTLIVPKVSGPADIQTVATLLSSVETNMGADSGPIGLSAQIETAEGMDSITEIAHASERLQALIFGPADYAASIGASHGAAEYPGHYWHYPLSRVSQAAASAGLLAIGGPHTDPHDSQGFQEACTAESALGYDGKIVIHPDQIETVNRVFSPTPEEADRARRIVDNYESTASNDVAAIDGKIIDQEMYQMAKRIVSKAEQSNQL</sequence>
<name>A0A1H6VM74_9EURY</name>
<dbReference type="InterPro" id="IPR015813">
    <property type="entry name" value="Pyrv/PenolPyrv_kinase-like_dom"/>
</dbReference>
<keyword evidence="6" id="KW-1185">Reference proteome</keyword>
<keyword evidence="3" id="KW-0460">Magnesium</keyword>
<dbReference type="Pfam" id="PF03328">
    <property type="entry name" value="HpcH_HpaI"/>
    <property type="match status" value="1"/>
</dbReference>
<accession>A0A2H4Q4U6</accession>
<dbReference type="Proteomes" id="UP000198888">
    <property type="component" value="Unassembled WGS sequence"/>
</dbReference>
<reference evidence="5 6" key="1">
    <citation type="submission" date="2016-10" db="EMBL/GenBank/DDBJ databases">
        <authorList>
            <person name="de Groot N.N."/>
        </authorList>
    </citation>
    <scope>NUCLEOTIDE SEQUENCE [LARGE SCALE GENOMIC DNA]</scope>
    <source>
        <strain evidence="5 6">DSM 22187</strain>
    </source>
</reference>
<dbReference type="GO" id="GO:0016829">
    <property type="term" value="F:lyase activity"/>
    <property type="evidence" value="ECO:0007669"/>
    <property type="project" value="UniProtKB-KW"/>
</dbReference>
<dbReference type="GO" id="GO:0000287">
    <property type="term" value="F:magnesium ion binding"/>
    <property type="evidence" value="ECO:0007669"/>
    <property type="project" value="TreeGrafter"/>
</dbReference>
<dbReference type="SUPFAM" id="SSF51621">
    <property type="entry name" value="Phosphoenolpyruvate/pyruvate domain"/>
    <property type="match status" value="1"/>
</dbReference>
<evidence type="ECO:0000256" key="1">
    <source>
        <dbReference type="ARBA" id="ARBA00001946"/>
    </source>
</evidence>
<dbReference type="GO" id="GO:0006107">
    <property type="term" value="P:oxaloacetate metabolic process"/>
    <property type="evidence" value="ECO:0007669"/>
    <property type="project" value="TreeGrafter"/>
</dbReference>
<dbReference type="AlphaFoldDB" id="A0A1H6VM74"/>
<keyword evidence="5" id="KW-0456">Lyase</keyword>
<proteinExistence type="predicted"/>
<comment type="cofactor">
    <cofactor evidence="1">
        <name>Mg(2+)</name>
        <dbReference type="ChEBI" id="CHEBI:18420"/>
    </cofactor>
</comment>
<gene>
    <name evidence="5" type="ORF">SAMN05444271_11853</name>
</gene>
<evidence type="ECO:0000259" key="4">
    <source>
        <dbReference type="Pfam" id="PF03328"/>
    </source>
</evidence>
<dbReference type="PANTHER" id="PTHR32308:SF0">
    <property type="entry name" value="HPCH_HPAI ALDOLASE_CITRATE LYASE DOMAIN-CONTAINING PROTEIN"/>
    <property type="match status" value="1"/>
</dbReference>
<dbReference type="PIRSF" id="PIRSF015582">
    <property type="entry name" value="Cit_lyase_B"/>
    <property type="match status" value="1"/>
</dbReference>
<dbReference type="InterPro" id="IPR040442">
    <property type="entry name" value="Pyrv_kinase-like_dom_sf"/>
</dbReference>
<dbReference type="Gene3D" id="3.20.20.60">
    <property type="entry name" value="Phosphoenolpyruvate-binding domains"/>
    <property type="match status" value="1"/>
</dbReference>
<feature type="domain" description="HpcH/HpaI aldolase/citrate lyase" evidence="4">
    <location>
        <begin position="11"/>
        <end position="234"/>
    </location>
</feature>
<evidence type="ECO:0000256" key="2">
    <source>
        <dbReference type="ARBA" id="ARBA00022723"/>
    </source>
</evidence>
<protein>
    <submittedName>
        <fullName evidence="5">Citrate lyase subunit beta / citryl-CoA lyase</fullName>
    </submittedName>
</protein>
<dbReference type="PANTHER" id="PTHR32308">
    <property type="entry name" value="LYASE BETA SUBUNIT, PUTATIVE (AFU_ORTHOLOGUE AFUA_4G13030)-RELATED"/>
    <property type="match status" value="1"/>
</dbReference>
<dbReference type="EMBL" id="FNYR01000018">
    <property type="protein sequence ID" value="SEJ05729.1"/>
    <property type="molecule type" value="Genomic_DNA"/>
</dbReference>
<evidence type="ECO:0000313" key="5">
    <source>
        <dbReference type="EMBL" id="SEJ05729.1"/>
    </source>
</evidence>
<dbReference type="GeneID" id="35003425"/>
<keyword evidence="2" id="KW-0479">Metal-binding</keyword>
<organism evidence="5 6">
    <name type="scientific">Halohasta litchfieldiae</name>
    <dbReference type="NCBI Taxonomy" id="1073996"/>
    <lineage>
        <taxon>Archaea</taxon>
        <taxon>Methanobacteriati</taxon>
        <taxon>Methanobacteriota</taxon>
        <taxon>Stenosarchaea group</taxon>
        <taxon>Halobacteria</taxon>
        <taxon>Halobacteriales</taxon>
        <taxon>Haloferacaceae</taxon>
        <taxon>Halohasta</taxon>
    </lineage>
</organism>
<evidence type="ECO:0000256" key="3">
    <source>
        <dbReference type="ARBA" id="ARBA00022842"/>
    </source>
</evidence>
<accession>A0A1H6VM74</accession>
<dbReference type="InterPro" id="IPR011206">
    <property type="entry name" value="Citrate_lyase_beta/mcl1/mcl2"/>
</dbReference>
<dbReference type="OrthoDB" id="9170at2157"/>
<dbReference type="InterPro" id="IPR005000">
    <property type="entry name" value="Aldolase/citrate-lyase_domain"/>
</dbReference>
<dbReference type="RefSeq" id="WP_089673031.1">
    <property type="nucleotide sequence ID" value="NZ_CP024845.1"/>
</dbReference>